<reference evidence="1" key="1">
    <citation type="journal article" date="2012" name="Nature">
        <title>The oyster genome reveals stress adaptation and complexity of shell formation.</title>
        <authorList>
            <person name="Zhang G."/>
            <person name="Fang X."/>
            <person name="Guo X."/>
            <person name="Li L."/>
            <person name="Luo R."/>
            <person name="Xu F."/>
            <person name="Yang P."/>
            <person name="Zhang L."/>
            <person name="Wang X."/>
            <person name="Qi H."/>
            <person name="Xiong Z."/>
            <person name="Que H."/>
            <person name="Xie Y."/>
            <person name="Holland P.W."/>
            <person name="Paps J."/>
            <person name="Zhu Y."/>
            <person name="Wu F."/>
            <person name="Chen Y."/>
            <person name="Wang J."/>
            <person name="Peng C."/>
            <person name="Meng J."/>
            <person name="Yang L."/>
            <person name="Liu J."/>
            <person name="Wen B."/>
            <person name="Zhang N."/>
            <person name="Huang Z."/>
            <person name="Zhu Q."/>
            <person name="Feng Y."/>
            <person name="Mount A."/>
            <person name="Hedgecock D."/>
            <person name="Xu Z."/>
            <person name="Liu Y."/>
            <person name="Domazet-Loso T."/>
            <person name="Du Y."/>
            <person name="Sun X."/>
            <person name="Zhang S."/>
            <person name="Liu B."/>
            <person name="Cheng P."/>
            <person name="Jiang X."/>
            <person name="Li J."/>
            <person name="Fan D."/>
            <person name="Wang W."/>
            <person name="Fu W."/>
            <person name="Wang T."/>
            <person name="Wang B."/>
            <person name="Zhang J."/>
            <person name="Peng Z."/>
            <person name="Li Y."/>
            <person name="Li N."/>
            <person name="Wang J."/>
            <person name="Chen M."/>
            <person name="He Y."/>
            <person name="Tan F."/>
            <person name="Song X."/>
            <person name="Zheng Q."/>
            <person name="Huang R."/>
            <person name="Yang H."/>
            <person name="Du X."/>
            <person name="Chen L."/>
            <person name="Yang M."/>
            <person name="Gaffney P.M."/>
            <person name="Wang S."/>
            <person name="Luo L."/>
            <person name="She Z."/>
            <person name="Ming Y."/>
            <person name="Huang W."/>
            <person name="Zhang S."/>
            <person name="Huang B."/>
            <person name="Zhang Y."/>
            <person name="Qu T."/>
            <person name="Ni P."/>
            <person name="Miao G."/>
            <person name="Wang J."/>
            <person name="Wang Q."/>
            <person name="Steinberg C.E."/>
            <person name="Wang H."/>
            <person name="Li N."/>
            <person name="Qian L."/>
            <person name="Zhang G."/>
            <person name="Li Y."/>
            <person name="Yang H."/>
            <person name="Liu X."/>
            <person name="Wang J."/>
            <person name="Yin Y."/>
            <person name="Wang J."/>
        </authorList>
    </citation>
    <scope>NUCLEOTIDE SEQUENCE [LARGE SCALE GENOMIC DNA]</scope>
    <source>
        <strain evidence="1">05x7-T-G4-1.051#20</strain>
    </source>
</reference>
<organism evidence="1">
    <name type="scientific">Magallana gigas</name>
    <name type="common">Pacific oyster</name>
    <name type="synonym">Crassostrea gigas</name>
    <dbReference type="NCBI Taxonomy" id="29159"/>
    <lineage>
        <taxon>Eukaryota</taxon>
        <taxon>Metazoa</taxon>
        <taxon>Spiralia</taxon>
        <taxon>Lophotrochozoa</taxon>
        <taxon>Mollusca</taxon>
        <taxon>Bivalvia</taxon>
        <taxon>Autobranchia</taxon>
        <taxon>Pteriomorphia</taxon>
        <taxon>Ostreida</taxon>
        <taxon>Ostreoidea</taxon>
        <taxon>Ostreidae</taxon>
        <taxon>Magallana</taxon>
    </lineage>
</organism>
<dbReference type="EMBL" id="JH816632">
    <property type="protein sequence ID" value="EKC23603.1"/>
    <property type="molecule type" value="Genomic_DNA"/>
</dbReference>
<evidence type="ECO:0000313" key="1">
    <source>
        <dbReference type="EMBL" id="EKC23603.1"/>
    </source>
</evidence>
<name>K1PPT1_MAGGI</name>
<dbReference type="HOGENOM" id="CLU_1961704_0_0_1"/>
<accession>K1PPT1</accession>
<dbReference type="InParanoid" id="K1PPT1"/>
<gene>
    <name evidence="1" type="ORF">CGI_10007185</name>
</gene>
<sequence length="128" mass="15178">MIGFTIFVMAVFEGFKWLRKDDEADMDREISEQIDAMLESIQRSFMTKTSLHGYGVGTIWMERTLNLQRLFGKDFNSMTTNNIPEEFMDTVIDEETSLFEKWKKKKFELCSYLNKEDFPKKIIVIVFC</sequence>
<proteinExistence type="predicted"/>
<protein>
    <submittedName>
        <fullName evidence="1">Uncharacterized protein</fullName>
    </submittedName>
</protein>
<dbReference type="AlphaFoldDB" id="K1PPT1"/>